<name>A0A1H3JW45_EUBBA</name>
<dbReference type="PANTHER" id="PTHR33164">
    <property type="entry name" value="TRANSCRIPTIONAL REGULATOR, MARR FAMILY"/>
    <property type="match status" value="1"/>
</dbReference>
<dbReference type="GO" id="GO:0003700">
    <property type="term" value="F:DNA-binding transcription factor activity"/>
    <property type="evidence" value="ECO:0007669"/>
    <property type="project" value="InterPro"/>
</dbReference>
<dbReference type="InterPro" id="IPR036390">
    <property type="entry name" value="WH_DNA-bd_sf"/>
</dbReference>
<dbReference type="InterPro" id="IPR036388">
    <property type="entry name" value="WH-like_DNA-bd_sf"/>
</dbReference>
<evidence type="ECO:0000259" key="1">
    <source>
        <dbReference type="PROSITE" id="PS50995"/>
    </source>
</evidence>
<feature type="domain" description="HTH marR-type" evidence="1">
    <location>
        <begin position="1"/>
        <end position="137"/>
    </location>
</feature>
<dbReference type="Pfam" id="PF12802">
    <property type="entry name" value="MarR_2"/>
    <property type="match status" value="1"/>
</dbReference>
<reference evidence="3" key="1">
    <citation type="submission" date="2016-10" db="EMBL/GenBank/DDBJ databases">
        <authorList>
            <person name="Varghese N."/>
            <person name="Submissions S."/>
        </authorList>
    </citation>
    <scope>NUCLEOTIDE SEQUENCE [LARGE SCALE GENOMIC DNA]</scope>
    <source>
        <strain evidence="3">VPI 5359</strain>
    </source>
</reference>
<keyword evidence="2" id="KW-0238">DNA-binding</keyword>
<dbReference type="GO" id="GO:0006950">
    <property type="term" value="P:response to stress"/>
    <property type="evidence" value="ECO:0007669"/>
    <property type="project" value="TreeGrafter"/>
</dbReference>
<proteinExistence type="predicted"/>
<keyword evidence="3" id="KW-1185">Reference proteome</keyword>
<dbReference type="STRING" id="1528.SAMN04488579_1356"/>
<dbReference type="EMBL" id="FNOU01000035">
    <property type="protein sequence ID" value="SDY44187.1"/>
    <property type="molecule type" value="Genomic_DNA"/>
</dbReference>
<organism evidence="2 3">
    <name type="scientific">Eubacterium barkeri</name>
    <name type="common">Clostridium barkeri</name>
    <dbReference type="NCBI Taxonomy" id="1528"/>
    <lineage>
        <taxon>Bacteria</taxon>
        <taxon>Bacillati</taxon>
        <taxon>Bacillota</taxon>
        <taxon>Clostridia</taxon>
        <taxon>Eubacteriales</taxon>
        <taxon>Eubacteriaceae</taxon>
        <taxon>Eubacterium</taxon>
    </lineage>
</organism>
<dbReference type="PRINTS" id="PR00598">
    <property type="entry name" value="HTHMARR"/>
</dbReference>
<dbReference type="SUPFAM" id="SSF46785">
    <property type="entry name" value="Winged helix' DNA-binding domain"/>
    <property type="match status" value="1"/>
</dbReference>
<dbReference type="AlphaFoldDB" id="A0A1H3JW45"/>
<gene>
    <name evidence="2" type="ORF">SAMN04488579_1356</name>
</gene>
<dbReference type="OrthoDB" id="9795441at2"/>
<dbReference type="RefSeq" id="WP_090247211.1">
    <property type="nucleotide sequence ID" value="NZ_FNOU01000035.1"/>
</dbReference>
<dbReference type="PANTHER" id="PTHR33164:SF57">
    <property type="entry name" value="MARR-FAMILY TRANSCRIPTIONAL REGULATOR"/>
    <property type="match status" value="1"/>
</dbReference>
<dbReference type="Proteomes" id="UP000199652">
    <property type="component" value="Unassembled WGS sequence"/>
</dbReference>
<accession>A0A1H3JW45</accession>
<evidence type="ECO:0000313" key="3">
    <source>
        <dbReference type="Proteomes" id="UP000199652"/>
    </source>
</evidence>
<evidence type="ECO:0000313" key="2">
    <source>
        <dbReference type="EMBL" id="SDY44187.1"/>
    </source>
</evidence>
<protein>
    <submittedName>
        <fullName evidence="2">DNA-binding transcriptional regulator, MarR family</fullName>
    </submittedName>
</protein>
<dbReference type="SMART" id="SM00347">
    <property type="entry name" value="HTH_MARR"/>
    <property type="match status" value="1"/>
</dbReference>
<dbReference type="PROSITE" id="PS50995">
    <property type="entry name" value="HTH_MARR_2"/>
    <property type="match status" value="1"/>
</dbReference>
<dbReference type="Gene3D" id="1.10.10.10">
    <property type="entry name" value="Winged helix-like DNA-binding domain superfamily/Winged helix DNA-binding domain"/>
    <property type="match status" value="1"/>
</dbReference>
<dbReference type="InterPro" id="IPR000835">
    <property type="entry name" value="HTH_MarR-typ"/>
</dbReference>
<dbReference type="InterPro" id="IPR039422">
    <property type="entry name" value="MarR/SlyA-like"/>
</dbReference>
<sequence length="151" mass="17104">MTNDFEVLMSGQPFKRLAEQLYGPLMERSGLRKVELDILYCIAHAGLADTARDIMERRQFSKAHISKSVDHLKKLGYIEIQTDPEDRRYLHLHTTPMAQPILKDLEALRATLRATLFKGITPEEREAVSQVLTKIVHNLRDASASGEAAPH</sequence>
<dbReference type="GO" id="GO:0003677">
    <property type="term" value="F:DNA binding"/>
    <property type="evidence" value="ECO:0007669"/>
    <property type="project" value="UniProtKB-KW"/>
</dbReference>